<dbReference type="RefSeq" id="WP_008855183.1">
    <property type="nucleotide sequence ID" value="NZ_AGFR01000022.1"/>
</dbReference>
<feature type="coiled-coil region" evidence="1">
    <location>
        <begin position="133"/>
        <end position="160"/>
    </location>
</feature>
<keyword evidence="1" id="KW-0175">Coiled coil</keyword>
<sequence length="467" mass="54788">MESFFEYEESQHSVQEVWDDPETIFVVDTNIFLNIYVFHQETRQAIYDALDKIKERLWSPHQVMLEFHKNRAGKIQESKKRLDTIESHINKFIKQFKFKDSELTTCDNQYGKWYPSIREHLTIFQKNAQVVIKNQFEELEKSLEVEAKILREELDSWKKQIIPSVTEDSIYQKLCEFYSDDKIGEPFTQLELDALYKEGEWRFQHDMPPGYKDKAKDEIYHHRGVIYQSKFGDLILYKQILEYCKTHHIKNVILVSEDNKEDWVDKDTKTLRKEIRGEAYEVAGIQNFIMMNKDSLLTYSEIEKSPQVKEDLERADNIYGESIGLETDLSVIGKKIIDTLCDKGLSLGSKRTILEGLSGKEWSDEEFYYAISGDDLTSPYKGVLYDKSLQAVKLFGTKSEVSRILVDERLSKAEKIELIKCIMKLILWGDIADMISIEPFHFNKTDESLGESILKQAYDEVRRNSKC</sequence>
<dbReference type="Proteomes" id="UP000005939">
    <property type="component" value="Unassembled WGS sequence"/>
</dbReference>
<evidence type="ECO:0000259" key="2">
    <source>
        <dbReference type="Pfam" id="PF18476"/>
    </source>
</evidence>
<dbReference type="Pfam" id="PF18476">
    <property type="entry name" value="PIN_8"/>
    <property type="match status" value="1"/>
</dbReference>
<feature type="domain" description="PIN like" evidence="2">
    <location>
        <begin position="24"/>
        <end position="273"/>
    </location>
</feature>
<dbReference type="eggNOG" id="COG4585">
    <property type="taxonomic scope" value="Bacteria"/>
</dbReference>
<reference evidence="3 4" key="1">
    <citation type="submission" date="2011-10" db="EMBL/GenBank/DDBJ databases">
        <title>Genome Sequence of Commensalibacter intestini A911, isolated from Drosophila gut.</title>
        <authorList>
            <person name="Lee W.-J."/>
            <person name="Kim E.-K."/>
        </authorList>
    </citation>
    <scope>NUCLEOTIDE SEQUENCE [LARGE SCALE GENOMIC DNA]</scope>
    <source>
        <strain evidence="3 4">A911</strain>
    </source>
</reference>
<dbReference type="OrthoDB" id="9182727at2"/>
<gene>
    <name evidence="3" type="ORF">CIN_21940</name>
</gene>
<dbReference type="InterPro" id="IPR041578">
    <property type="entry name" value="PIN_8"/>
</dbReference>
<protein>
    <recommendedName>
        <fullName evidence="2">PIN like domain-containing protein</fullName>
    </recommendedName>
</protein>
<accession>G6F3J8</accession>
<evidence type="ECO:0000313" key="3">
    <source>
        <dbReference type="EMBL" id="EHD12877.1"/>
    </source>
</evidence>
<name>G6F3J8_9PROT</name>
<evidence type="ECO:0000256" key="1">
    <source>
        <dbReference type="SAM" id="Coils"/>
    </source>
</evidence>
<comment type="caution">
    <text evidence="3">The sequence shown here is derived from an EMBL/GenBank/DDBJ whole genome shotgun (WGS) entry which is preliminary data.</text>
</comment>
<dbReference type="AlphaFoldDB" id="G6F3J8"/>
<dbReference type="EMBL" id="AGFR01000022">
    <property type="protein sequence ID" value="EHD12877.1"/>
    <property type="molecule type" value="Genomic_DNA"/>
</dbReference>
<dbReference type="PATRIC" id="fig|1088868.3.peg.2198"/>
<proteinExistence type="predicted"/>
<evidence type="ECO:0000313" key="4">
    <source>
        <dbReference type="Proteomes" id="UP000005939"/>
    </source>
</evidence>
<organism evidence="3 4">
    <name type="scientific">Commensalibacter intestini A911</name>
    <dbReference type="NCBI Taxonomy" id="1088868"/>
    <lineage>
        <taxon>Bacteria</taxon>
        <taxon>Pseudomonadati</taxon>
        <taxon>Pseudomonadota</taxon>
        <taxon>Alphaproteobacteria</taxon>
        <taxon>Acetobacterales</taxon>
        <taxon>Acetobacteraceae</taxon>
    </lineage>
</organism>